<evidence type="ECO:0000313" key="3">
    <source>
        <dbReference type="Proteomes" id="UP001321014"/>
    </source>
</evidence>
<feature type="compositionally biased region" description="Basic residues" evidence="1">
    <location>
        <begin position="1"/>
        <end position="30"/>
    </location>
</feature>
<evidence type="ECO:0000256" key="1">
    <source>
        <dbReference type="SAM" id="MobiDB-lite"/>
    </source>
</evidence>
<feature type="region of interest" description="Disordered" evidence="1">
    <location>
        <begin position="1"/>
        <end position="35"/>
    </location>
</feature>
<comment type="caution">
    <text evidence="2">The sequence shown here is derived from an EMBL/GenBank/DDBJ whole genome shotgun (WGS) entry which is preliminary data.</text>
</comment>
<proteinExistence type="predicted"/>
<dbReference type="EMBL" id="JAOVQN010000016">
    <property type="protein sequence ID" value="MCU9839117.1"/>
    <property type="molecule type" value="Genomic_DNA"/>
</dbReference>
<evidence type="ECO:0000313" key="2">
    <source>
        <dbReference type="EMBL" id="MCU9839117.1"/>
    </source>
</evidence>
<organism evidence="2 3">
    <name type="scientific">Ruegeria marisflavi</name>
    <dbReference type="NCBI Taxonomy" id="2984152"/>
    <lineage>
        <taxon>Bacteria</taxon>
        <taxon>Pseudomonadati</taxon>
        <taxon>Pseudomonadota</taxon>
        <taxon>Alphaproteobacteria</taxon>
        <taxon>Rhodobacterales</taxon>
        <taxon>Roseobacteraceae</taxon>
        <taxon>Ruegeria</taxon>
    </lineage>
</organism>
<dbReference type="RefSeq" id="WP_263389110.1">
    <property type="nucleotide sequence ID" value="NZ_JAOVQN010000016.1"/>
</dbReference>
<protein>
    <submittedName>
        <fullName evidence="2">Uncharacterized protein</fullName>
    </submittedName>
</protein>
<keyword evidence="3" id="KW-1185">Reference proteome</keyword>
<feature type="non-terminal residue" evidence="2">
    <location>
        <position position="1"/>
    </location>
</feature>
<dbReference type="Proteomes" id="UP001321014">
    <property type="component" value="Unassembled WGS sequence"/>
</dbReference>
<gene>
    <name evidence="2" type="ORF">OEZ49_15175</name>
</gene>
<sequence length="76" mass="9072">RLKTIPRTPRQRHDKTRRNSGGVKRSRLQMHRPQSLQSQTLVTKFHLKIWMCRTFFFATRKKKETLPIGQGFGMFS</sequence>
<name>A0ABT2WT95_9RHOB</name>
<reference evidence="2 3" key="1">
    <citation type="submission" date="2022-10" db="EMBL/GenBank/DDBJ databases">
        <title>Ruegeria sp. nov., isolated from ocean surface water.</title>
        <authorList>
            <person name="He W."/>
            <person name="Wang L."/>
            <person name="Zhang D.-F."/>
        </authorList>
    </citation>
    <scope>NUCLEOTIDE SEQUENCE [LARGE SCALE GENOMIC DNA]</scope>
    <source>
        <strain evidence="2 3">WL0004</strain>
    </source>
</reference>
<accession>A0ABT2WT95</accession>